<comment type="caution">
    <text evidence="1">The sequence shown here is derived from an EMBL/GenBank/DDBJ whole genome shotgun (WGS) entry which is preliminary data.</text>
</comment>
<proteinExistence type="predicted"/>
<dbReference type="EMBL" id="PFLF01000092">
    <property type="protein sequence ID" value="PIY68741.1"/>
    <property type="molecule type" value="Genomic_DNA"/>
</dbReference>
<evidence type="ECO:0008006" key="3">
    <source>
        <dbReference type="Google" id="ProtNLM"/>
    </source>
</evidence>
<dbReference type="SUPFAM" id="SSF46561">
    <property type="entry name" value="Ribosomal protein L29 (L29p)"/>
    <property type="match status" value="1"/>
</dbReference>
<dbReference type="InterPro" id="IPR036049">
    <property type="entry name" value="Ribosomal_uL29_sf"/>
</dbReference>
<accession>A0A2M7QBZ9</accession>
<organism evidence="1 2">
    <name type="scientific">Candidatus Roizmanbacteria bacterium CG_4_10_14_0_8_um_filter_39_9</name>
    <dbReference type="NCBI Taxonomy" id="1974829"/>
    <lineage>
        <taxon>Bacteria</taxon>
        <taxon>Candidatus Roizmaniibacteriota</taxon>
    </lineage>
</organism>
<sequence length="71" mass="7990">MKKYTKEISDKTIGALKKEEVDLRLEIGKLTVEATSNPQKDTNALVKKKKRLAVVLTFITKKTSEAKIISK</sequence>
<dbReference type="AlphaFoldDB" id="A0A2M7QBZ9"/>
<name>A0A2M7QBZ9_9BACT</name>
<dbReference type="Gene3D" id="1.10.287.310">
    <property type="match status" value="1"/>
</dbReference>
<dbReference type="GO" id="GO:0006412">
    <property type="term" value="P:translation"/>
    <property type="evidence" value="ECO:0007669"/>
    <property type="project" value="InterPro"/>
</dbReference>
<gene>
    <name evidence="1" type="ORF">COY90_04300</name>
</gene>
<evidence type="ECO:0000313" key="1">
    <source>
        <dbReference type="EMBL" id="PIY68741.1"/>
    </source>
</evidence>
<protein>
    <recommendedName>
        <fullName evidence="3">50S ribosomal protein L29</fullName>
    </recommendedName>
</protein>
<dbReference type="Proteomes" id="UP000230108">
    <property type="component" value="Unassembled WGS sequence"/>
</dbReference>
<dbReference type="GO" id="GO:0005840">
    <property type="term" value="C:ribosome"/>
    <property type="evidence" value="ECO:0007669"/>
    <property type="project" value="InterPro"/>
</dbReference>
<evidence type="ECO:0000313" key="2">
    <source>
        <dbReference type="Proteomes" id="UP000230108"/>
    </source>
</evidence>
<dbReference type="GO" id="GO:0003735">
    <property type="term" value="F:structural constituent of ribosome"/>
    <property type="evidence" value="ECO:0007669"/>
    <property type="project" value="InterPro"/>
</dbReference>
<reference evidence="2" key="1">
    <citation type="submission" date="2017-09" db="EMBL/GenBank/DDBJ databases">
        <title>Depth-based differentiation of microbial function through sediment-hosted aquifers and enrichment of novel symbionts in the deep terrestrial subsurface.</title>
        <authorList>
            <person name="Probst A.J."/>
            <person name="Ladd B."/>
            <person name="Jarett J.K."/>
            <person name="Geller-Mcgrath D.E."/>
            <person name="Sieber C.M.K."/>
            <person name="Emerson J.B."/>
            <person name="Anantharaman K."/>
            <person name="Thomas B.C."/>
            <person name="Malmstrom R."/>
            <person name="Stieglmeier M."/>
            <person name="Klingl A."/>
            <person name="Woyke T."/>
            <person name="Ryan C.M."/>
            <person name="Banfield J.F."/>
        </authorList>
    </citation>
    <scope>NUCLEOTIDE SEQUENCE [LARGE SCALE GENOMIC DNA]</scope>
</reference>